<evidence type="ECO:0000259" key="1">
    <source>
        <dbReference type="Pfam" id="PF00646"/>
    </source>
</evidence>
<dbReference type="EMBL" id="QGKW02002005">
    <property type="protein sequence ID" value="KAF2540221.1"/>
    <property type="molecule type" value="Genomic_DNA"/>
</dbReference>
<dbReference type="Proteomes" id="UP000712281">
    <property type="component" value="Unassembled WGS sequence"/>
</dbReference>
<feature type="domain" description="F-box" evidence="1">
    <location>
        <begin position="15"/>
        <end position="43"/>
    </location>
</feature>
<evidence type="ECO:0000313" key="2">
    <source>
        <dbReference type="EMBL" id="KAF2540221.1"/>
    </source>
</evidence>
<dbReference type="Pfam" id="PF00646">
    <property type="entry name" value="F-box"/>
    <property type="match status" value="1"/>
</dbReference>
<dbReference type="SUPFAM" id="SSF81383">
    <property type="entry name" value="F-box domain"/>
    <property type="match status" value="1"/>
</dbReference>
<proteinExistence type="predicted"/>
<gene>
    <name evidence="2" type="ORF">F2Q68_00029450</name>
</gene>
<protein>
    <recommendedName>
        <fullName evidence="1">F-box domain-containing protein</fullName>
    </recommendedName>
</protein>
<name>A0A8S9G3T2_BRACR</name>
<accession>A0A8S9G3T2</accession>
<organism evidence="2 3">
    <name type="scientific">Brassica cretica</name>
    <name type="common">Mustard</name>
    <dbReference type="NCBI Taxonomy" id="69181"/>
    <lineage>
        <taxon>Eukaryota</taxon>
        <taxon>Viridiplantae</taxon>
        <taxon>Streptophyta</taxon>
        <taxon>Embryophyta</taxon>
        <taxon>Tracheophyta</taxon>
        <taxon>Spermatophyta</taxon>
        <taxon>Magnoliopsida</taxon>
        <taxon>eudicotyledons</taxon>
        <taxon>Gunneridae</taxon>
        <taxon>Pentapetalae</taxon>
        <taxon>rosids</taxon>
        <taxon>malvids</taxon>
        <taxon>Brassicales</taxon>
        <taxon>Brassicaceae</taxon>
        <taxon>Brassiceae</taxon>
        <taxon>Brassica</taxon>
    </lineage>
</organism>
<dbReference type="InterPro" id="IPR036047">
    <property type="entry name" value="F-box-like_dom_sf"/>
</dbReference>
<dbReference type="InterPro" id="IPR001810">
    <property type="entry name" value="F-box_dom"/>
</dbReference>
<sequence length="111" mass="12908">MMTTMNDLPHDLTGEKILTKVSITSLIAVRCTCKLWNALSKEFIVGRETSRQHREFLGFMMASNKIYPFRFDIQGIRKHNSLVDPSMKQVNLIDQVEISKVFHWLTAMLHQ</sequence>
<dbReference type="AlphaFoldDB" id="A0A8S9G3T2"/>
<reference evidence="2" key="1">
    <citation type="submission" date="2019-12" db="EMBL/GenBank/DDBJ databases">
        <title>Genome sequencing and annotation of Brassica cretica.</title>
        <authorList>
            <person name="Studholme D.J."/>
            <person name="Sarris P.F."/>
        </authorList>
    </citation>
    <scope>NUCLEOTIDE SEQUENCE</scope>
    <source>
        <strain evidence="2">PFS-001/15</strain>
        <tissue evidence="2">Leaf</tissue>
    </source>
</reference>
<evidence type="ECO:0000313" key="3">
    <source>
        <dbReference type="Proteomes" id="UP000712281"/>
    </source>
</evidence>
<comment type="caution">
    <text evidence="2">The sequence shown here is derived from an EMBL/GenBank/DDBJ whole genome shotgun (WGS) entry which is preliminary data.</text>
</comment>